<dbReference type="Gene3D" id="1.10.10.10">
    <property type="entry name" value="Winged helix-like DNA-binding domain superfamily/Winged helix DNA-binding domain"/>
    <property type="match status" value="1"/>
</dbReference>
<dbReference type="Pfam" id="PF00480">
    <property type="entry name" value="ROK"/>
    <property type="match status" value="1"/>
</dbReference>
<evidence type="ECO:0000313" key="2">
    <source>
        <dbReference type="Proteomes" id="UP001056937"/>
    </source>
</evidence>
<gene>
    <name evidence="1" type="ORF">LHA26_03005</name>
</gene>
<dbReference type="PANTHER" id="PTHR18964:SF173">
    <property type="entry name" value="GLUCOKINASE"/>
    <property type="match status" value="1"/>
</dbReference>
<dbReference type="InterPro" id="IPR000600">
    <property type="entry name" value="ROK"/>
</dbReference>
<name>A0ABY4X967_9SPHN</name>
<dbReference type="InterPro" id="IPR043129">
    <property type="entry name" value="ATPase_NBD"/>
</dbReference>
<reference evidence="1" key="1">
    <citation type="journal article" date="2022" name="Toxins">
        <title>Genomic Analysis of Sphingopyxis sp. USTB-05 for Biodegrading Cyanobacterial Hepatotoxins.</title>
        <authorList>
            <person name="Liu C."/>
            <person name="Xu Q."/>
            <person name="Zhao Z."/>
            <person name="Zhang H."/>
            <person name="Liu X."/>
            <person name="Yin C."/>
            <person name="Liu Y."/>
            <person name="Yan H."/>
        </authorList>
    </citation>
    <scope>NUCLEOTIDE SEQUENCE</scope>
    <source>
        <strain evidence="1">NBD5</strain>
    </source>
</reference>
<dbReference type="InterPro" id="IPR036388">
    <property type="entry name" value="WH-like_DNA-bd_sf"/>
</dbReference>
<dbReference type="EMBL" id="CP084930">
    <property type="protein sequence ID" value="USI73466.1"/>
    <property type="molecule type" value="Genomic_DNA"/>
</dbReference>
<dbReference type="InterPro" id="IPR036390">
    <property type="entry name" value="WH_DNA-bd_sf"/>
</dbReference>
<evidence type="ECO:0000313" key="1">
    <source>
        <dbReference type="EMBL" id="USI73466.1"/>
    </source>
</evidence>
<keyword evidence="2" id="KW-1185">Reference proteome</keyword>
<dbReference type="Proteomes" id="UP001056937">
    <property type="component" value="Chromosome 1"/>
</dbReference>
<protein>
    <submittedName>
        <fullName evidence="1">ROK family transcriptional regulator</fullName>
    </submittedName>
</protein>
<proteinExistence type="predicted"/>
<accession>A0ABY4X967</accession>
<dbReference type="RefSeq" id="WP_252167275.1">
    <property type="nucleotide sequence ID" value="NZ_CP084930.1"/>
</dbReference>
<dbReference type="SUPFAM" id="SSF53067">
    <property type="entry name" value="Actin-like ATPase domain"/>
    <property type="match status" value="1"/>
</dbReference>
<organism evidence="1 2">
    <name type="scientific">Sphingomonas morindae</name>
    <dbReference type="NCBI Taxonomy" id="1541170"/>
    <lineage>
        <taxon>Bacteria</taxon>
        <taxon>Pseudomonadati</taxon>
        <taxon>Pseudomonadota</taxon>
        <taxon>Alphaproteobacteria</taxon>
        <taxon>Sphingomonadales</taxon>
        <taxon>Sphingomonadaceae</taxon>
        <taxon>Sphingomonas</taxon>
    </lineage>
</organism>
<dbReference type="Gene3D" id="3.30.420.40">
    <property type="match status" value="2"/>
</dbReference>
<dbReference type="SUPFAM" id="SSF46785">
    <property type="entry name" value="Winged helix' DNA-binding domain"/>
    <property type="match status" value="1"/>
</dbReference>
<sequence>MTLLLSASERRIFDLVWRQGPIARTDLVALSGMAGPSVTRLVRSLADRNLLEERVNRTGARGQPTRPVSIRPEGGRALGIYFSHHHVEMGMVDLGGRLINHDSRPIVDASPASLARLTNDFLSDMKSMADGPLLGIGLAVPGDFIDGARRLNAHAFFPALARQDALADYAANVGEPVSVENDAASAALGERLVGVAQTIDSFLFVHIGHGVGGGIFMNGRLVRGARGNAGMLGIQFPNDRPRPSGQDLFATLSAAGIAADDFVDLEALDLNSCPVLRGWIRRAGAQLRAQLSITARLLDPDAVVIGGRLPLPLLQALTVEVGGAGFCDEGVGLPIPRVLCSALGRRAGVVGAAALPIVRTLLDWREDEALPGLPATSHY</sequence>
<dbReference type="PANTHER" id="PTHR18964">
    <property type="entry name" value="ROK (REPRESSOR, ORF, KINASE) FAMILY"/>
    <property type="match status" value="1"/>
</dbReference>